<dbReference type="InterPro" id="IPR016186">
    <property type="entry name" value="C-type_lectin-like/link_sf"/>
</dbReference>
<dbReference type="PROSITE" id="PS01180">
    <property type="entry name" value="CUB"/>
    <property type="match status" value="1"/>
</dbReference>
<dbReference type="InterPro" id="IPR000859">
    <property type="entry name" value="CUB_dom"/>
</dbReference>
<accession>A0A9J7MBD8</accession>
<proteinExistence type="predicted"/>
<gene>
    <name evidence="6" type="primary">LOC118430875</name>
</gene>
<dbReference type="OrthoDB" id="5858677at2759"/>
<dbReference type="Gene3D" id="3.10.100.10">
    <property type="entry name" value="Mannose-Binding Protein A, subunit A"/>
    <property type="match status" value="1"/>
</dbReference>
<dbReference type="Gene3D" id="2.60.120.260">
    <property type="entry name" value="Galactose-binding domain-like"/>
    <property type="match status" value="1"/>
</dbReference>
<dbReference type="PROSITE" id="PS50041">
    <property type="entry name" value="C_TYPE_LECTIN_2"/>
    <property type="match status" value="1"/>
</dbReference>
<dbReference type="Pfam" id="PF00431">
    <property type="entry name" value="CUB"/>
    <property type="match status" value="1"/>
</dbReference>
<dbReference type="RefSeq" id="XP_035697803.1">
    <property type="nucleotide sequence ID" value="XM_035841910.1"/>
</dbReference>
<reference evidence="6" key="2">
    <citation type="submission" date="2025-08" db="UniProtKB">
        <authorList>
            <consortium name="RefSeq"/>
        </authorList>
    </citation>
    <scope>IDENTIFICATION</scope>
    <source>
        <strain evidence="6">S238N-H82</strain>
        <tissue evidence="6">Testes</tissue>
    </source>
</reference>
<feature type="domain" description="C-type lectin" evidence="4">
    <location>
        <begin position="414"/>
        <end position="542"/>
    </location>
</feature>
<dbReference type="InterPro" id="IPR035914">
    <property type="entry name" value="Sperma_CUB_dom_sf"/>
</dbReference>
<dbReference type="InterPro" id="IPR002172">
    <property type="entry name" value="LDrepeatLR_classA_rpt"/>
</dbReference>
<dbReference type="Gene3D" id="2.60.120.290">
    <property type="entry name" value="Spermadhesin, CUB domain"/>
    <property type="match status" value="1"/>
</dbReference>
<evidence type="ECO:0000313" key="6">
    <source>
        <dbReference type="RefSeq" id="XP_035697803.1"/>
    </source>
</evidence>
<dbReference type="InterPro" id="IPR001304">
    <property type="entry name" value="C-type_lectin-like"/>
</dbReference>
<dbReference type="Pfam" id="PF00059">
    <property type="entry name" value="Lectin_C"/>
    <property type="match status" value="1"/>
</dbReference>
<protein>
    <submittedName>
        <fullName evidence="6">Uncharacterized protein LOC118430875</fullName>
    </submittedName>
</protein>
<feature type="disulfide bond" evidence="2">
    <location>
        <begin position="44"/>
        <end position="59"/>
    </location>
</feature>
<dbReference type="InterPro" id="IPR050111">
    <property type="entry name" value="C-type_lectin/snaclec_domain"/>
</dbReference>
<evidence type="ECO:0000259" key="4">
    <source>
        <dbReference type="PROSITE" id="PS50041"/>
    </source>
</evidence>
<dbReference type="SUPFAM" id="SSF56436">
    <property type="entry name" value="C-type lectin-like"/>
    <property type="match status" value="2"/>
</dbReference>
<dbReference type="SUPFAM" id="SSF49785">
    <property type="entry name" value="Galactose-binding domain-like"/>
    <property type="match status" value="1"/>
</dbReference>
<dbReference type="PROSITE" id="PS50068">
    <property type="entry name" value="LDLRA_2"/>
    <property type="match status" value="1"/>
</dbReference>
<dbReference type="InterPro" id="IPR008979">
    <property type="entry name" value="Galactose-bd-like_sf"/>
</dbReference>
<evidence type="ECO:0000313" key="5">
    <source>
        <dbReference type="Proteomes" id="UP000001554"/>
    </source>
</evidence>
<organism evidence="5 6">
    <name type="scientific">Branchiostoma floridae</name>
    <name type="common">Florida lancelet</name>
    <name type="synonym">Amphioxus</name>
    <dbReference type="NCBI Taxonomy" id="7739"/>
    <lineage>
        <taxon>Eukaryota</taxon>
        <taxon>Metazoa</taxon>
        <taxon>Chordata</taxon>
        <taxon>Cephalochordata</taxon>
        <taxon>Leptocardii</taxon>
        <taxon>Amphioxiformes</taxon>
        <taxon>Branchiostomatidae</taxon>
        <taxon>Branchiostoma</taxon>
    </lineage>
</organism>
<dbReference type="AlphaFoldDB" id="A0A9J7MBD8"/>
<reference evidence="5" key="1">
    <citation type="journal article" date="2020" name="Nat. Ecol. Evol.">
        <title>Deeply conserved synteny resolves early events in vertebrate evolution.</title>
        <authorList>
            <person name="Simakov O."/>
            <person name="Marletaz F."/>
            <person name="Yue J.X."/>
            <person name="O'Connell B."/>
            <person name="Jenkins J."/>
            <person name="Brandt A."/>
            <person name="Calef R."/>
            <person name="Tung C.H."/>
            <person name="Huang T.K."/>
            <person name="Schmutz J."/>
            <person name="Satoh N."/>
            <person name="Yu J.K."/>
            <person name="Putnam N.H."/>
            <person name="Green R.E."/>
            <person name="Rokhsar D.S."/>
        </authorList>
    </citation>
    <scope>NUCLEOTIDE SEQUENCE [LARGE SCALE GENOMIC DNA]</scope>
    <source>
        <strain evidence="5">S238N-H82</strain>
    </source>
</reference>
<keyword evidence="1 2" id="KW-1015">Disulfide bond</keyword>
<dbReference type="PANTHER" id="PTHR22803">
    <property type="entry name" value="MANNOSE, PHOSPHOLIPASE, LECTIN RECEPTOR RELATED"/>
    <property type="match status" value="1"/>
</dbReference>
<dbReference type="FunFam" id="2.60.120.290:FF:000076">
    <property type="entry name" value="Complement C1r subcomponent like"/>
    <property type="match status" value="1"/>
</dbReference>
<name>A0A9J7MBD8_BRAFL</name>
<keyword evidence="5" id="KW-1185">Reference proteome</keyword>
<dbReference type="SMART" id="SM00034">
    <property type="entry name" value="CLECT"/>
    <property type="match status" value="1"/>
</dbReference>
<evidence type="ECO:0000256" key="2">
    <source>
        <dbReference type="PROSITE-ProRule" id="PRU00124"/>
    </source>
</evidence>
<evidence type="ECO:0000256" key="1">
    <source>
        <dbReference type="ARBA" id="ARBA00023157"/>
    </source>
</evidence>
<dbReference type="CDD" id="cd00112">
    <property type="entry name" value="LDLa"/>
    <property type="match status" value="1"/>
</dbReference>
<dbReference type="InterPro" id="IPR016187">
    <property type="entry name" value="CTDL_fold"/>
</dbReference>
<dbReference type="KEGG" id="bfo:118430875"/>
<sequence length="563" mass="63376">MAQFCDGEEDCRTGTDERPRRCAMYADRFPCIRSNRFVSRNSICDGIPDCVDASDEDACIDWVVEGPDDWLQITLEAPVQLTGVVVSGLSRSQTLTFSLKYGVWADCLAEYTELDGRTHNFTSSADKDEHYLAIAVPARVVRLTPESRLGRTTWGKIANFTWSDGSPAGDAFREQDISFDGFPEYIWRLNDPFCAFLEDHGPWSLQPCSLIEKEFICEKDPASYFADGCETTTTHTELGHVEEAGRDELSVHIPDMTACDDCMARETSCGYVLCGIPDQYRCGLIYTPGYPHAFPSSAICLWTIEGPPGSYVTLVLLDVDLPCASRVLQVRDRFLTVGWNTIHGLCRGEGEQKRYVSSSDEMRLVMLATSHIADFGASRGFIATYNVSKFSASRQVEGIPDDAGFICPCGWRLFRRNCYHTVHHHVRVNWEEADVKCREFGANLTSIADRAEMEFLHLLLVTNVVVKRIVDPTLYIGLYDIHLNRTFVWTDGIPVTYMDWSPMDVRTWFPQPDGAKMSYCVAIVMKNVWGTDQWYDVSCDERATRSFICKRAAGRVTRPGDSG</sequence>
<dbReference type="Proteomes" id="UP000001554">
    <property type="component" value="Chromosome 14"/>
</dbReference>
<feature type="domain" description="CUB" evidence="3">
    <location>
        <begin position="269"/>
        <end position="388"/>
    </location>
</feature>
<evidence type="ECO:0000259" key="3">
    <source>
        <dbReference type="PROSITE" id="PS01180"/>
    </source>
</evidence>
<dbReference type="InterPro" id="IPR036055">
    <property type="entry name" value="LDL_receptor-like_sf"/>
</dbReference>
<dbReference type="SUPFAM" id="SSF49854">
    <property type="entry name" value="Spermadhesin, CUB domain"/>
    <property type="match status" value="1"/>
</dbReference>
<dbReference type="CDD" id="cd00041">
    <property type="entry name" value="CUB"/>
    <property type="match status" value="1"/>
</dbReference>
<dbReference type="CDD" id="cd00037">
    <property type="entry name" value="CLECT"/>
    <property type="match status" value="1"/>
</dbReference>
<dbReference type="FunFam" id="3.10.100.10:FF:000314">
    <property type="match status" value="1"/>
</dbReference>
<dbReference type="GeneID" id="118430875"/>
<dbReference type="SUPFAM" id="SSF57424">
    <property type="entry name" value="LDL receptor-like module"/>
    <property type="match status" value="1"/>
</dbReference>
<comment type="caution">
    <text evidence="2">Lacks conserved residue(s) required for the propagation of feature annotation.</text>
</comment>
<dbReference type="SMART" id="SM00042">
    <property type="entry name" value="CUB"/>
    <property type="match status" value="1"/>
</dbReference>
<dbReference type="Gene3D" id="4.10.400.10">
    <property type="entry name" value="Low-density Lipoprotein Receptor"/>
    <property type="match status" value="1"/>
</dbReference>